<sequence length="94" mass="10321">MDWVAMVDRLGIPLTLLGGLAYAAWRSAAFFAPKITAVTEAHLQFVASVGQQTSRLAEQAEKQTALLESQHHLLKEQGRLLAEMHGRTPFPTPP</sequence>
<evidence type="ECO:0000313" key="1">
    <source>
        <dbReference type="EMBL" id="HGT38737.1"/>
    </source>
</evidence>
<reference evidence="1" key="1">
    <citation type="journal article" date="2020" name="mSystems">
        <title>Genome- and Community-Level Interaction Insights into Carbon Utilization and Element Cycling Functions of Hydrothermarchaeota in Hydrothermal Sediment.</title>
        <authorList>
            <person name="Zhou Z."/>
            <person name="Liu Y."/>
            <person name="Xu W."/>
            <person name="Pan J."/>
            <person name="Luo Z.H."/>
            <person name="Li M."/>
        </authorList>
    </citation>
    <scope>NUCLEOTIDE SEQUENCE [LARGE SCALE GENOMIC DNA]</scope>
    <source>
        <strain evidence="1">SpSt-508</strain>
    </source>
</reference>
<protein>
    <submittedName>
        <fullName evidence="1">Uncharacterized protein</fullName>
    </submittedName>
</protein>
<proteinExistence type="predicted"/>
<accession>A0A7C4LMF3</accession>
<dbReference type="EMBL" id="DSVQ01000012">
    <property type="protein sequence ID" value="HGT38737.1"/>
    <property type="molecule type" value="Genomic_DNA"/>
</dbReference>
<dbReference type="AlphaFoldDB" id="A0A7C4LMF3"/>
<gene>
    <name evidence="1" type="ORF">ENS64_05670</name>
</gene>
<comment type="caution">
    <text evidence="1">The sequence shown here is derived from an EMBL/GenBank/DDBJ whole genome shotgun (WGS) entry which is preliminary data.</text>
</comment>
<name>A0A7C4LMF3_9PLAN</name>
<organism evidence="1">
    <name type="scientific">Schlesneria paludicola</name>
    <dbReference type="NCBI Taxonomy" id="360056"/>
    <lineage>
        <taxon>Bacteria</taxon>
        <taxon>Pseudomonadati</taxon>
        <taxon>Planctomycetota</taxon>
        <taxon>Planctomycetia</taxon>
        <taxon>Planctomycetales</taxon>
        <taxon>Planctomycetaceae</taxon>
        <taxon>Schlesneria</taxon>
    </lineage>
</organism>